<dbReference type="InterPro" id="IPR054692">
    <property type="entry name" value="LeuA-like_post-cat"/>
</dbReference>
<keyword evidence="9" id="KW-0460">Magnesium</keyword>
<keyword evidence="4 9" id="KW-0432">Leucine biosynthesis</keyword>
<evidence type="ECO:0000256" key="2">
    <source>
        <dbReference type="ARBA" id="ARBA00009767"/>
    </source>
</evidence>
<dbReference type="HAMAP" id="MF_00572">
    <property type="entry name" value="LeuA_type2"/>
    <property type="match status" value="1"/>
</dbReference>
<dbReference type="GO" id="GO:0003852">
    <property type="term" value="F:2-isopropylmalate synthase activity"/>
    <property type="evidence" value="ECO:0007669"/>
    <property type="project" value="UniProtKB-UniRule"/>
</dbReference>
<comment type="cofactor">
    <cofactor evidence="9">
        <name>Mg(2+)</name>
        <dbReference type="ChEBI" id="CHEBI:18420"/>
    </cofactor>
</comment>
<feature type="region of interest" description="Regulatory domain" evidence="9">
    <location>
        <begin position="488"/>
        <end position="607"/>
    </location>
</feature>
<keyword evidence="12" id="KW-1185">Reference proteome</keyword>
<dbReference type="GO" id="GO:0003985">
    <property type="term" value="F:acetyl-CoA C-acetyltransferase activity"/>
    <property type="evidence" value="ECO:0007669"/>
    <property type="project" value="UniProtKB-UniRule"/>
</dbReference>
<evidence type="ECO:0000256" key="7">
    <source>
        <dbReference type="ARBA" id="ARBA00022723"/>
    </source>
</evidence>
<evidence type="ECO:0000256" key="5">
    <source>
        <dbReference type="ARBA" id="ARBA00022605"/>
    </source>
</evidence>
<keyword evidence="6 9" id="KW-0808">Transferase</keyword>
<dbReference type="InterPro" id="IPR005668">
    <property type="entry name" value="IPM_Synthase"/>
</dbReference>
<dbReference type="EC" id="2.3.3.13" evidence="3 9"/>
<keyword evidence="7 9" id="KW-0479">Metal-binding</keyword>
<evidence type="ECO:0000256" key="4">
    <source>
        <dbReference type="ARBA" id="ARBA00022430"/>
    </source>
</evidence>
<dbReference type="Proteomes" id="UP000319825">
    <property type="component" value="Unassembled WGS sequence"/>
</dbReference>
<comment type="pathway">
    <text evidence="9">Amino-acid biosynthesis; L-leucine biosynthesis; L-leucine from 3-methyl-2-oxobutanoate: step 1/4.</text>
</comment>
<evidence type="ECO:0000259" key="10">
    <source>
        <dbReference type="PROSITE" id="PS50991"/>
    </source>
</evidence>
<comment type="function">
    <text evidence="9">Catalyzes the condensation of the acetyl group of acetyl-CoA with 3-methyl-2-oxobutanoate (2-ketoisovalerate) to form 3-carboxy-3-hydroxy-4-methylpentanoate (2-isopropylmalate).</text>
</comment>
<sequence length="607" mass="66988">MRKANNMSTSYLEEPPLPELRLPARLARQGQPWWNPQLSFSPPTARYRRPEPQIAAAAVERRWPSRVIENAPLWCSVDLRDGNQALPNPMDPTRKSKLFALLVAMGFKEIEVGYPSASATDFDFVRQLVERDLIPDDVTISVFTPARAELIDRTFESLAGVRNAIVHLCNATAPEWRKVVFALDEERITQLALDAAERVLRGADRMPSAAVRFEYSPEAFNLTEPEFALALCNAVAARWCATPDRPVTLNLPSTVEVDTPNVYADQIEWMHRNLDNRGSIILSVHPHNDRGTAVASAELAMMAGADRVEGTLFGNGERTGNVCLVTLALNLLTRGIDPQLDFSDIDGIRRVVEWCTQMPVHDRHPYSGNLVYTAFSGTHQDAIKKGFDALEQAALKAGTAPGEQPWRVPYLPIDPQDLGRSYEAVVRINSQSGKGGIAYVLKTVFRLELPRPLQAELSEAVQKISDARGQEVGPKLLWEVFAEEYLKTDDYLRVTDHSGHPDDGDDRVCVHVLYTVDGREIHGEGAGIDQLSAFKVAMAQCGIQIETADVITQAARAEECGEIAAYSRVVTERGATWGAGLADNIGDAVLRALTSSVNRALRGSRTF</sequence>
<dbReference type="AlphaFoldDB" id="A0A562IA13"/>
<dbReference type="PANTHER" id="PTHR46911">
    <property type="match status" value="1"/>
</dbReference>
<evidence type="ECO:0000313" key="12">
    <source>
        <dbReference type="Proteomes" id="UP000319825"/>
    </source>
</evidence>
<evidence type="ECO:0000256" key="1">
    <source>
        <dbReference type="ARBA" id="ARBA00000064"/>
    </source>
</evidence>
<dbReference type="Pfam" id="PF22615">
    <property type="entry name" value="IPMS_D2"/>
    <property type="match status" value="1"/>
</dbReference>
<reference evidence="11 12" key="1">
    <citation type="submission" date="2019-07" db="EMBL/GenBank/DDBJ databases">
        <title>R&amp;d 2014.</title>
        <authorList>
            <person name="Klenk H.-P."/>
        </authorList>
    </citation>
    <scope>NUCLEOTIDE SEQUENCE [LARGE SCALE GENOMIC DNA]</scope>
    <source>
        <strain evidence="11 12">DSM 43868</strain>
    </source>
</reference>
<evidence type="ECO:0000256" key="6">
    <source>
        <dbReference type="ARBA" id="ARBA00022679"/>
    </source>
</evidence>
<dbReference type="InterPro" id="IPR002034">
    <property type="entry name" value="AIPM/Hcit_synth_CS"/>
</dbReference>
<dbReference type="PROSITE" id="PS00816">
    <property type="entry name" value="AIPM_HOMOCIT_SYNTH_2"/>
    <property type="match status" value="1"/>
</dbReference>
<dbReference type="UniPathway" id="UPA00048">
    <property type="reaction ID" value="UER00070"/>
</dbReference>
<name>A0A562IA13_MICOL</name>
<dbReference type="PROSITE" id="PS50991">
    <property type="entry name" value="PYR_CT"/>
    <property type="match status" value="1"/>
</dbReference>
<comment type="subunit">
    <text evidence="9">Homodimer.</text>
</comment>
<dbReference type="PROSITE" id="PS00815">
    <property type="entry name" value="AIPM_HOMOCIT_SYNTH_1"/>
    <property type="match status" value="1"/>
</dbReference>
<dbReference type="InterPro" id="IPR036230">
    <property type="entry name" value="LeuA_allosteric_dom_sf"/>
</dbReference>
<comment type="caution">
    <text evidence="11">The sequence shown here is derived from an EMBL/GenBank/DDBJ whole genome shotgun (WGS) entry which is preliminary data.</text>
</comment>
<dbReference type="OrthoDB" id="9803573at2"/>
<dbReference type="CDD" id="cd07942">
    <property type="entry name" value="DRE_TIM_LeuA"/>
    <property type="match status" value="1"/>
</dbReference>
<gene>
    <name evidence="9" type="primary">leuA</name>
    <name evidence="11" type="ORF">JD77_02796</name>
</gene>
<evidence type="ECO:0000256" key="8">
    <source>
        <dbReference type="ARBA" id="ARBA00023304"/>
    </source>
</evidence>
<dbReference type="SUPFAM" id="SSF110921">
    <property type="entry name" value="2-isopropylmalate synthase LeuA, allosteric (dimerisation) domain"/>
    <property type="match status" value="1"/>
</dbReference>
<organism evidence="11 12">
    <name type="scientific">Micromonospora olivasterospora</name>
    <dbReference type="NCBI Taxonomy" id="1880"/>
    <lineage>
        <taxon>Bacteria</taxon>
        <taxon>Bacillati</taxon>
        <taxon>Actinomycetota</taxon>
        <taxon>Actinomycetes</taxon>
        <taxon>Micromonosporales</taxon>
        <taxon>Micromonosporaceae</taxon>
        <taxon>Micromonospora</taxon>
    </lineage>
</organism>
<dbReference type="PANTHER" id="PTHR46911:SF1">
    <property type="entry name" value="2-ISOPROPYLMALATE SYNTHASE"/>
    <property type="match status" value="1"/>
</dbReference>
<dbReference type="Gene3D" id="3.20.20.70">
    <property type="entry name" value="Aldolase class I"/>
    <property type="match status" value="1"/>
</dbReference>
<dbReference type="GO" id="GO:0009098">
    <property type="term" value="P:L-leucine biosynthetic process"/>
    <property type="evidence" value="ECO:0007669"/>
    <property type="project" value="UniProtKB-UniRule"/>
</dbReference>
<dbReference type="Pfam" id="PF00682">
    <property type="entry name" value="HMGL-like"/>
    <property type="match status" value="1"/>
</dbReference>
<dbReference type="InterPro" id="IPR013785">
    <property type="entry name" value="Aldolase_TIM"/>
</dbReference>
<comment type="catalytic activity">
    <reaction evidence="1 9">
        <text>3-methyl-2-oxobutanoate + acetyl-CoA + H2O = (2S)-2-isopropylmalate + CoA + H(+)</text>
        <dbReference type="Rhea" id="RHEA:21524"/>
        <dbReference type="ChEBI" id="CHEBI:1178"/>
        <dbReference type="ChEBI" id="CHEBI:11851"/>
        <dbReference type="ChEBI" id="CHEBI:15377"/>
        <dbReference type="ChEBI" id="CHEBI:15378"/>
        <dbReference type="ChEBI" id="CHEBI:57287"/>
        <dbReference type="ChEBI" id="CHEBI:57288"/>
        <dbReference type="EC" id="2.3.3.13"/>
    </reaction>
</comment>
<feature type="binding site" evidence="9">
    <location>
        <position position="81"/>
    </location>
    <ligand>
        <name>Mg(2+)</name>
        <dbReference type="ChEBI" id="CHEBI:18420"/>
    </ligand>
</feature>
<comment type="subcellular location">
    <subcellularLocation>
        <location evidence="9">Cytoplasm</location>
    </subcellularLocation>
</comment>
<evidence type="ECO:0000256" key="3">
    <source>
        <dbReference type="ARBA" id="ARBA00012973"/>
    </source>
</evidence>
<keyword evidence="5 9" id="KW-0028">Amino-acid biosynthesis</keyword>
<keyword evidence="8 9" id="KW-0100">Branched-chain amino acid biosynthesis</keyword>
<proteinExistence type="inferred from homology"/>
<dbReference type="GO" id="GO:0000287">
    <property type="term" value="F:magnesium ion binding"/>
    <property type="evidence" value="ECO:0007669"/>
    <property type="project" value="UniProtKB-UniRule"/>
</dbReference>
<feature type="binding site" evidence="9">
    <location>
        <position position="321"/>
    </location>
    <ligand>
        <name>Mg(2+)</name>
        <dbReference type="ChEBI" id="CHEBI:18420"/>
    </ligand>
</feature>
<dbReference type="SUPFAM" id="SSF89000">
    <property type="entry name" value="post-HMGL domain-like"/>
    <property type="match status" value="1"/>
</dbReference>
<dbReference type="NCBIfam" id="TIGR00970">
    <property type="entry name" value="leuA_yeast"/>
    <property type="match status" value="1"/>
</dbReference>
<feature type="binding site" evidence="9">
    <location>
        <position position="287"/>
    </location>
    <ligand>
        <name>Mg(2+)</name>
        <dbReference type="ChEBI" id="CHEBI:18420"/>
    </ligand>
</feature>
<protein>
    <recommendedName>
        <fullName evidence="3 9">2-isopropylmalate synthase</fullName>
        <ecNumber evidence="3 9">2.3.3.13</ecNumber>
    </recommendedName>
    <alternativeName>
        <fullName evidence="9">Alpha-IPM synthase</fullName>
    </alternativeName>
    <alternativeName>
        <fullName evidence="9">Alpha-isopropylmalate synthase</fullName>
    </alternativeName>
</protein>
<dbReference type="EMBL" id="VLKE01000001">
    <property type="protein sequence ID" value="TWH67811.1"/>
    <property type="molecule type" value="Genomic_DNA"/>
</dbReference>
<dbReference type="SUPFAM" id="SSF51569">
    <property type="entry name" value="Aldolase"/>
    <property type="match status" value="1"/>
</dbReference>
<keyword evidence="9" id="KW-0963">Cytoplasm</keyword>
<dbReference type="NCBIfam" id="NF002991">
    <property type="entry name" value="PRK03739.1"/>
    <property type="match status" value="1"/>
</dbReference>
<dbReference type="GO" id="GO:0005737">
    <property type="term" value="C:cytoplasm"/>
    <property type="evidence" value="ECO:0007669"/>
    <property type="project" value="UniProtKB-SubCell"/>
</dbReference>
<comment type="similarity">
    <text evidence="2 9">Belongs to the alpha-IPM synthase/homocitrate synthase family. LeuA type 2 subfamily.</text>
</comment>
<dbReference type="Gene3D" id="3.30.160.270">
    <property type="match status" value="1"/>
</dbReference>
<accession>A0A562IA13</accession>
<evidence type="ECO:0000256" key="9">
    <source>
        <dbReference type="HAMAP-Rule" id="MF_00572"/>
    </source>
</evidence>
<dbReference type="InterPro" id="IPR000891">
    <property type="entry name" value="PYR_CT"/>
</dbReference>
<dbReference type="InterPro" id="IPR039371">
    <property type="entry name" value="LeuA_N_DRE-TIM"/>
</dbReference>
<feature type="domain" description="Pyruvate carboxyltransferase" evidence="10">
    <location>
        <begin position="72"/>
        <end position="346"/>
    </location>
</feature>
<feature type="binding site" evidence="9">
    <location>
        <position position="285"/>
    </location>
    <ligand>
        <name>Mg(2+)</name>
        <dbReference type="ChEBI" id="CHEBI:18420"/>
    </ligand>
</feature>
<evidence type="ECO:0000313" key="11">
    <source>
        <dbReference type="EMBL" id="TWH67811.1"/>
    </source>
</evidence>